<accession>A0A376BTS0</accession>
<name>A0A376BTS0_9NEIS</name>
<proteinExistence type="predicted"/>
<reference evidence="7 8" key="1">
    <citation type="submission" date="2018-06" db="EMBL/GenBank/DDBJ databases">
        <authorList>
            <consortium name="Pathogen Informatics"/>
            <person name="Doyle S."/>
        </authorList>
    </citation>
    <scope>NUCLEOTIDE SEQUENCE [LARGE SCALE GENOMIC DNA]</scope>
    <source>
        <strain evidence="7 8">NCTC10283</strain>
    </source>
</reference>
<evidence type="ECO:0000313" key="8">
    <source>
        <dbReference type="Proteomes" id="UP000254209"/>
    </source>
</evidence>
<evidence type="ECO:0000256" key="1">
    <source>
        <dbReference type="ARBA" id="ARBA00022475"/>
    </source>
</evidence>
<dbReference type="InterPro" id="IPR010445">
    <property type="entry name" value="LapA_dom"/>
</dbReference>
<evidence type="ECO:0000313" key="7">
    <source>
        <dbReference type="EMBL" id="SSY80382.1"/>
    </source>
</evidence>
<dbReference type="Pfam" id="PF06305">
    <property type="entry name" value="LapA_dom"/>
    <property type="match status" value="1"/>
</dbReference>
<keyword evidence="8" id="KW-1185">Reference proteome</keyword>
<protein>
    <submittedName>
        <fullName evidence="7">Uncharacterized integral membrane protein</fullName>
    </submittedName>
</protein>
<evidence type="ECO:0000256" key="4">
    <source>
        <dbReference type="ARBA" id="ARBA00023136"/>
    </source>
</evidence>
<gene>
    <name evidence="7" type="ORF">NCTC10283_01941</name>
</gene>
<dbReference type="EMBL" id="UFSO01000003">
    <property type="protein sequence ID" value="SSY80382.1"/>
    <property type="molecule type" value="Genomic_DNA"/>
</dbReference>
<feature type="transmembrane region" description="Helical" evidence="5">
    <location>
        <begin position="45"/>
        <end position="68"/>
    </location>
</feature>
<keyword evidence="3 5" id="KW-1133">Transmembrane helix</keyword>
<keyword evidence="1" id="KW-1003">Cell membrane</keyword>
<dbReference type="Proteomes" id="UP000254209">
    <property type="component" value="Unassembled WGS sequence"/>
</dbReference>
<evidence type="ECO:0000259" key="6">
    <source>
        <dbReference type="Pfam" id="PF06305"/>
    </source>
</evidence>
<dbReference type="STRING" id="1120980.GCA_000745955_01141"/>
<sequence length="109" mass="12084">MKLMKYISLGIKGLILLILLLLAFLNIQDVKFTYLPDQAIDLPLIAVLFGGFVVGTVFGIFAMFGRLLRLRSENHRLHNEVKKTARLTTQDLTAPVAVSGDPAKDTKSK</sequence>
<keyword evidence="2 5" id="KW-0812">Transmembrane</keyword>
<dbReference type="GO" id="GO:0005886">
    <property type="term" value="C:plasma membrane"/>
    <property type="evidence" value="ECO:0007669"/>
    <property type="project" value="InterPro"/>
</dbReference>
<feature type="domain" description="Lipopolysaccharide assembly protein A" evidence="6">
    <location>
        <begin position="26"/>
        <end position="84"/>
    </location>
</feature>
<evidence type="ECO:0000256" key="5">
    <source>
        <dbReference type="SAM" id="Phobius"/>
    </source>
</evidence>
<evidence type="ECO:0000256" key="2">
    <source>
        <dbReference type="ARBA" id="ARBA00022692"/>
    </source>
</evidence>
<dbReference type="AlphaFoldDB" id="A0A376BTS0"/>
<evidence type="ECO:0000256" key="3">
    <source>
        <dbReference type="ARBA" id="ARBA00022989"/>
    </source>
</evidence>
<organism evidence="7 8">
    <name type="scientific">Alysiella crassa</name>
    <dbReference type="NCBI Taxonomy" id="153491"/>
    <lineage>
        <taxon>Bacteria</taxon>
        <taxon>Pseudomonadati</taxon>
        <taxon>Pseudomonadota</taxon>
        <taxon>Betaproteobacteria</taxon>
        <taxon>Neisseriales</taxon>
        <taxon>Neisseriaceae</taxon>
        <taxon>Alysiella</taxon>
    </lineage>
</organism>
<keyword evidence="4 5" id="KW-0472">Membrane</keyword>